<gene>
    <name evidence="10" type="ORF">QYM36_018590</name>
</gene>
<evidence type="ECO:0000313" key="10">
    <source>
        <dbReference type="EMBL" id="KAK2702813.1"/>
    </source>
</evidence>
<organism evidence="10 11">
    <name type="scientific">Artemia franciscana</name>
    <name type="common">Brine shrimp</name>
    <name type="synonym">Artemia sanfranciscana</name>
    <dbReference type="NCBI Taxonomy" id="6661"/>
    <lineage>
        <taxon>Eukaryota</taxon>
        <taxon>Metazoa</taxon>
        <taxon>Ecdysozoa</taxon>
        <taxon>Arthropoda</taxon>
        <taxon>Crustacea</taxon>
        <taxon>Branchiopoda</taxon>
        <taxon>Anostraca</taxon>
        <taxon>Artemiidae</taxon>
        <taxon>Artemia</taxon>
    </lineage>
</organism>
<name>A0AA88H6I9_ARTSF</name>
<dbReference type="Pfam" id="PF21530">
    <property type="entry name" value="Pif1_2B_dom"/>
    <property type="match status" value="1"/>
</dbReference>
<keyword evidence="8" id="KW-0413">Isomerase</keyword>
<dbReference type="SUPFAM" id="SSF52540">
    <property type="entry name" value="P-loop containing nucleoside triphosphate hydrolases"/>
    <property type="match status" value="1"/>
</dbReference>
<keyword evidence="7" id="KW-0234">DNA repair</keyword>
<evidence type="ECO:0000256" key="5">
    <source>
        <dbReference type="ARBA" id="ARBA00022840"/>
    </source>
</evidence>
<evidence type="ECO:0000256" key="7">
    <source>
        <dbReference type="ARBA" id="ARBA00023204"/>
    </source>
</evidence>
<dbReference type="InterPro" id="IPR051055">
    <property type="entry name" value="PIF1_helicase"/>
</dbReference>
<evidence type="ECO:0000256" key="4">
    <source>
        <dbReference type="ARBA" id="ARBA00022806"/>
    </source>
</evidence>
<evidence type="ECO:0000256" key="3">
    <source>
        <dbReference type="ARBA" id="ARBA00022801"/>
    </source>
</evidence>
<keyword evidence="11" id="KW-1185">Reference proteome</keyword>
<keyword evidence="4" id="KW-0347">Helicase</keyword>
<evidence type="ECO:0000256" key="6">
    <source>
        <dbReference type="ARBA" id="ARBA00023125"/>
    </source>
</evidence>
<dbReference type="AlphaFoldDB" id="A0AA88H6I9"/>
<dbReference type="InterPro" id="IPR027417">
    <property type="entry name" value="P-loop_NTPase"/>
</dbReference>
<evidence type="ECO:0000256" key="2">
    <source>
        <dbReference type="ARBA" id="ARBA00022763"/>
    </source>
</evidence>
<dbReference type="Gene3D" id="3.40.50.300">
    <property type="entry name" value="P-loop containing nucleotide triphosphate hydrolases"/>
    <property type="match status" value="1"/>
</dbReference>
<protein>
    <recommendedName>
        <fullName evidence="9">DNA helicase Pif1-like 2B domain-containing protein</fullName>
    </recommendedName>
</protein>
<dbReference type="InterPro" id="IPR049163">
    <property type="entry name" value="Pif1-like_2B_dom"/>
</dbReference>
<feature type="domain" description="DNA helicase Pif1-like 2B" evidence="9">
    <location>
        <begin position="192"/>
        <end position="223"/>
    </location>
</feature>
<dbReference type="EMBL" id="JAVRJZ010000164">
    <property type="protein sequence ID" value="KAK2702813.1"/>
    <property type="molecule type" value="Genomic_DNA"/>
</dbReference>
<dbReference type="PANTHER" id="PTHR47642:SF5">
    <property type="entry name" value="ATP-DEPENDENT DNA HELICASE"/>
    <property type="match status" value="1"/>
</dbReference>
<evidence type="ECO:0000259" key="9">
    <source>
        <dbReference type="Pfam" id="PF21530"/>
    </source>
</evidence>
<evidence type="ECO:0000256" key="8">
    <source>
        <dbReference type="ARBA" id="ARBA00023235"/>
    </source>
</evidence>
<keyword evidence="1" id="KW-0547">Nucleotide-binding</keyword>
<accession>A0AA88H6I9</accession>
<dbReference type="PANTHER" id="PTHR47642">
    <property type="entry name" value="ATP-DEPENDENT DNA HELICASE"/>
    <property type="match status" value="1"/>
</dbReference>
<keyword evidence="3" id="KW-0378">Hydrolase</keyword>
<reference evidence="10" key="1">
    <citation type="submission" date="2023-07" db="EMBL/GenBank/DDBJ databases">
        <title>Chromosome-level genome assembly of Artemia franciscana.</title>
        <authorList>
            <person name="Jo E."/>
        </authorList>
    </citation>
    <scope>NUCLEOTIDE SEQUENCE</scope>
    <source>
        <tissue evidence="10">Whole body</tissue>
    </source>
</reference>
<keyword evidence="6" id="KW-0238">DNA-binding</keyword>
<keyword evidence="2" id="KW-0227">DNA damage</keyword>
<keyword evidence="5" id="KW-0067">ATP-binding</keyword>
<evidence type="ECO:0000313" key="11">
    <source>
        <dbReference type="Proteomes" id="UP001187531"/>
    </source>
</evidence>
<comment type="caution">
    <text evidence="10">The sequence shown here is derived from an EMBL/GenBank/DDBJ whole genome shotgun (WGS) entry which is preliminary data.</text>
</comment>
<sequence>MAAHNIRGKTIHSALHLTTAIRMPYQPLSESMLNTLRSQLRNCQIVIIDEIPMVTQPMLEYIHGRLVQVQDDGSLTENLWSKFQKWELTEVVRQKDTTFIDLLNYVRKRKKSTPFSPLHLATLRSRCVKAPDDNIIRIYPTNKQTSAYNYKMLQTTKNPIITITAVDTIATRIGDRILTAPLKTVKSQLPPEIHLSVGARVILTFNVDVENGLSNGARGTVTNIDSSKHFHGLPTFVHVKFDDVSIGSKYQIGFPYAESLDVPIHFQSEMLPSRSIMRHQYPL</sequence>
<evidence type="ECO:0000256" key="1">
    <source>
        <dbReference type="ARBA" id="ARBA00022741"/>
    </source>
</evidence>
<dbReference type="Proteomes" id="UP001187531">
    <property type="component" value="Unassembled WGS sequence"/>
</dbReference>
<proteinExistence type="predicted"/>